<dbReference type="GO" id="GO:0008270">
    <property type="term" value="F:zinc ion binding"/>
    <property type="evidence" value="ECO:0007669"/>
    <property type="project" value="InterPro"/>
</dbReference>
<proteinExistence type="predicted"/>
<dbReference type="InParanoid" id="I2GW76"/>
<dbReference type="KEGG" id="tbl:TBLA_0A05850"/>
<reference evidence="10 11" key="1">
    <citation type="journal article" date="2011" name="Proc. Natl. Acad. Sci. U.S.A.">
        <title>Evolutionary erosion of yeast sex chromosomes by mating-type switching accidents.</title>
        <authorList>
            <person name="Gordon J.L."/>
            <person name="Armisen D."/>
            <person name="Proux-Wera E."/>
            <person name="Oheigeartaigh S.S."/>
            <person name="Byrne K.P."/>
            <person name="Wolfe K.H."/>
        </authorList>
    </citation>
    <scope>NUCLEOTIDE SEQUENCE [LARGE SCALE GENOMIC DNA]</scope>
    <source>
        <strain evidence="11">ATCC 34711 / CBS 6284 / DSM 70876 / NBRC 10599 / NRRL Y-10934 / UCD 77-7</strain>
    </source>
</reference>
<evidence type="ECO:0000259" key="9">
    <source>
        <dbReference type="PROSITE" id="PS50048"/>
    </source>
</evidence>
<accession>I2GW76</accession>
<dbReference type="AlphaFoldDB" id="I2GW76"/>
<dbReference type="EMBL" id="HE806316">
    <property type="protein sequence ID" value="CCH58378.1"/>
    <property type="molecule type" value="Genomic_DNA"/>
</dbReference>
<keyword evidence="5" id="KW-0238">DNA-binding</keyword>
<organism evidence="10 11">
    <name type="scientific">Henningerozyma blattae (strain ATCC 34711 / CBS 6284 / DSM 70876 / NBRC 10599 / NRRL Y-10934 / UCD 77-7)</name>
    <name type="common">Yeast</name>
    <name type="synonym">Tetrapisispora blattae</name>
    <dbReference type="NCBI Taxonomy" id="1071380"/>
    <lineage>
        <taxon>Eukaryota</taxon>
        <taxon>Fungi</taxon>
        <taxon>Dikarya</taxon>
        <taxon>Ascomycota</taxon>
        <taxon>Saccharomycotina</taxon>
        <taxon>Saccharomycetes</taxon>
        <taxon>Saccharomycetales</taxon>
        <taxon>Saccharomycetaceae</taxon>
        <taxon>Henningerozyma</taxon>
    </lineage>
</organism>
<dbReference type="Proteomes" id="UP000002866">
    <property type="component" value="Chromosome 1"/>
</dbReference>
<dbReference type="HOGENOM" id="CLU_010084_1_1_1"/>
<dbReference type="GeneID" id="14493045"/>
<protein>
    <recommendedName>
        <fullName evidence="9">Zn(2)-C6 fungal-type domain-containing protein</fullName>
    </recommendedName>
</protein>
<dbReference type="GO" id="GO:0043565">
    <property type="term" value="F:sequence-specific DNA binding"/>
    <property type="evidence" value="ECO:0007669"/>
    <property type="project" value="TreeGrafter"/>
</dbReference>
<feature type="region of interest" description="Disordered" evidence="8">
    <location>
        <begin position="503"/>
        <end position="540"/>
    </location>
</feature>
<keyword evidence="4" id="KW-0805">Transcription regulation</keyword>
<dbReference type="GO" id="GO:0045944">
    <property type="term" value="P:positive regulation of transcription by RNA polymerase II"/>
    <property type="evidence" value="ECO:0007669"/>
    <property type="project" value="TreeGrafter"/>
</dbReference>
<evidence type="ECO:0000256" key="6">
    <source>
        <dbReference type="ARBA" id="ARBA00023163"/>
    </source>
</evidence>
<dbReference type="RefSeq" id="XP_004177897.1">
    <property type="nucleotide sequence ID" value="XM_004177849.1"/>
</dbReference>
<keyword evidence="6" id="KW-0804">Transcription</keyword>
<keyword evidence="2" id="KW-0479">Metal-binding</keyword>
<dbReference type="PANTHER" id="PTHR47540:SF1">
    <property type="entry name" value="ACTIVATOR OF STRESS GENES 1-RELATED"/>
    <property type="match status" value="1"/>
</dbReference>
<dbReference type="CDD" id="cd00067">
    <property type="entry name" value="GAL4"/>
    <property type="match status" value="1"/>
</dbReference>
<keyword evidence="7" id="KW-0539">Nucleus</keyword>
<evidence type="ECO:0000256" key="2">
    <source>
        <dbReference type="ARBA" id="ARBA00022723"/>
    </source>
</evidence>
<dbReference type="GO" id="GO:0005634">
    <property type="term" value="C:nucleus"/>
    <property type="evidence" value="ECO:0007669"/>
    <property type="project" value="UniProtKB-SubCell"/>
</dbReference>
<evidence type="ECO:0000256" key="1">
    <source>
        <dbReference type="ARBA" id="ARBA00004123"/>
    </source>
</evidence>
<feature type="region of interest" description="Disordered" evidence="8">
    <location>
        <begin position="59"/>
        <end position="79"/>
    </location>
</feature>
<evidence type="ECO:0000313" key="10">
    <source>
        <dbReference type="EMBL" id="CCH58378.1"/>
    </source>
</evidence>
<dbReference type="InterPro" id="IPR036864">
    <property type="entry name" value="Zn2-C6_fun-type_DNA-bd_sf"/>
</dbReference>
<dbReference type="InterPro" id="IPR051711">
    <property type="entry name" value="Stress_Response_Reg"/>
</dbReference>
<dbReference type="STRING" id="1071380.I2GW76"/>
<dbReference type="GO" id="GO:0006351">
    <property type="term" value="P:DNA-templated transcription"/>
    <property type="evidence" value="ECO:0007669"/>
    <property type="project" value="InterPro"/>
</dbReference>
<dbReference type="Pfam" id="PF00172">
    <property type="entry name" value="Zn_clus"/>
    <property type="match status" value="1"/>
</dbReference>
<evidence type="ECO:0000256" key="5">
    <source>
        <dbReference type="ARBA" id="ARBA00023125"/>
    </source>
</evidence>
<dbReference type="PROSITE" id="PS50048">
    <property type="entry name" value="ZN2_CY6_FUNGAL_2"/>
    <property type="match status" value="1"/>
</dbReference>
<dbReference type="SMART" id="SM00906">
    <property type="entry name" value="Fungal_trans"/>
    <property type="match status" value="1"/>
</dbReference>
<name>I2GW76_HENB6</name>
<feature type="compositionally biased region" description="Low complexity" evidence="8">
    <location>
        <begin position="503"/>
        <end position="523"/>
    </location>
</feature>
<evidence type="ECO:0000256" key="8">
    <source>
        <dbReference type="SAM" id="MobiDB-lite"/>
    </source>
</evidence>
<dbReference type="InterPro" id="IPR007219">
    <property type="entry name" value="XnlR_reg_dom"/>
</dbReference>
<dbReference type="Pfam" id="PF04082">
    <property type="entry name" value="Fungal_trans"/>
    <property type="match status" value="1"/>
</dbReference>
<dbReference type="OrthoDB" id="422427at2759"/>
<dbReference type="PANTHER" id="PTHR47540">
    <property type="entry name" value="THIAMINE REPRESSIBLE GENES REGULATORY PROTEIN THI5"/>
    <property type="match status" value="1"/>
</dbReference>
<dbReference type="CDD" id="cd12148">
    <property type="entry name" value="fungal_TF_MHR"/>
    <property type="match status" value="1"/>
</dbReference>
<evidence type="ECO:0000256" key="4">
    <source>
        <dbReference type="ARBA" id="ARBA00023015"/>
    </source>
</evidence>
<keyword evidence="3" id="KW-0862">Zinc</keyword>
<evidence type="ECO:0000256" key="7">
    <source>
        <dbReference type="ARBA" id="ARBA00023242"/>
    </source>
</evidence>
<dbReference type="eggNOG" id="ENOG502QSY2">
    <property type="taxonomic scope" value="Eukaryota"/>
</dbReference>
<evidence type="ECO:0000313" key="11">
    <source>
        <dbReference type="Proteomes" id="UP000002866"/>
    </source>
</evidence>
<dbReference type="PROSITE" id="PS00463">
    <property type="entry name" value="ZN2_CY6_FUNGAL_1"/>
    <property type="match status" value="1"/>
</dbReference>
<keyword evidence="11" id="KW-1185">Reference proteome</keyword>
<evidence type="ECO:0000256" key="3">
    <source>
        <dbReference type="ARBA" id="ARBA00022833"/>
    </source>
</evidence>
<comment type="subcellular location">
    <subcellularLocation>
        <location evidence="1">Nucleus</location>
    </subcellularLocation>
</comment>
<dbReference type="SMART" id="SM00066">
    <property type="entry name" value="GAL4"/>
    <property type="match status" value="1"/>
</dbReference>
<sequence length="657" mass="75390">MDIPIRILTNTRHSLVIKNNLKTFRACLVCKKRKKKCNGKLPCNLCSKLDLPCVYPQSSHNASGKHSSNKRSSKSSSTLQLPPKEITLRLISKTWDTTCLLFRFYHRPTVLSILDSLYTTPLEQRSELQTKTEILIHSIISVGILFINNTTIHTHEDDPLMKEVCKDNGLNHFNYAKEHLDLTNTCSSLIDIQTLFMLSMYYQSIAHLKNSYSFIGIALRSSILLRLNNESNRKTDLITLETEKRLFWTIYKVDLYLNCILELPLTLSLRNINQLFPIDVDDNLIHKDSIDLINQPPDKISSIGLNNYHTRLIIIMSQIHDSFYNTSTPSKNVSQLKESLQAWKTSLPNFLQLKFDDYPSEESRAYYLKSKYLLHLDFLLTNLLLHKPFIHFLNSSNLNEKLLAQNCIQFAKQIIQLSTEMFLKDLIDCNYWFTIHTIYFSVLCLKIQSRIESETTEINAEIAKGIDLLNSLKNSSSNTKKIINDLLKQFDLLVKKTIQKNSTTETTTTTTTTNADASTTTNTKLQGKPPILHSTPSGTALNNEIESKLPYLNTDIPLSTSNSINIPDDKFINALEDFNLQSFNDNQFMNLFLEEFNFPIVTMQDSTTITNSSIATTDEMLDDNDDDELNDHEIDENDNLDDQTFDLQCFENIQNKN</sequence>
<dbReference type="OMA" id="AHWRIAY"/>
<dbReference type="GO" id="GO:0000981">
    <property type="term" value="F:DNA-binding transcription factor activity, RNA polymerase II-specific"/>
    <property type="evidence" value="ECO:0007669"/>
    <property type="project" value="InterPro"/>
</dbReference>
<feature type="domain" description="Zn(2)-C6 fungal-type" evidence="9">
    <location>
        <begin position="26"/>
        <end position="55"/>
    </location>
</feature>
<dbReference type="InterPro" id="IPR001138">
    <property type="entry name" value="Zn2Cys6_DnaBD"/>
</dbReference>
<dbReference type="Gene3D" id="4.10.240.10">
    <property type="entry name" value="Zn(2)-C6 fungal-type DNA-binding domain"/>
    <property type="match status" value="1"/>
</dbReference>
<dbReference type="SUPFAM" id="SSF57701">
    <property type="entry name" value="Zn2/Cys6 DNA-binding domain"/>
    <property type="match status" value="1"/>
</dbReference>
<gene>
    <name evidence="10" type="primary">TBLA0A05850</name>
    <name evidence="10" type="ORF">TBLA_0A05850</name>
</gene>